<reference evidence="2 3" key="1">
    <citation type="submission" date="2016-10" db="EMBL/GenBank/DDBJ databases">
        <title>Flavobacterium gilvum sp. nov., isolated from stream water.</title>
        <authorList>
            <person name="Shin S.-K."/>
            <person name="Cho Y.-J."/>
            <person name="Yi H."/>
        </authorList>
    </citation>
    <scope>NUCLEOTIDE SEQUENCE [LARGE SCALE GENOMIC DNA]</scope>
    <source>
        <strain evidence="2 3">EM1308</strain>
    </source>
</reference>
<gene>
    <name evidence="2" type="ORF">EM308_14585</name>
</gene>
<dbReference type="InterPro" id="IPR001478">
    <property type="entry name" value="PDZ"/>
</dbReference>
<dbReference type="SMART" id="SM00228">
    <property type="entry name" value="PDZ"/>
    <property type="match status" value="1"/>
</dbReference>
<evidence type="ECO:0000313" key="3">
    <source>
        <dbReference type="Proteomes" id="UP000175968"/>
    </source>
</evidence>
<dbReference type="InterPro" id="IPR036034">
    <property type="entry name" value="PDZ_sf"/>
</dbReference>
<dbReference type="Proteomes" id="UP000175968">
    <property type="component" value="Chromosome"/>
</dbReference>
<accession>A0AAC9I551</accession>
<keyword evidence="3" id="KW-1185">Reference proteome</keyword>
<dbReference type="Gene3D" id="2.40.70.10">
    <property type="entry name" value="Acid Proteases"/>
    <property type="match status" value="2"/>
</dbReference>
<dbReference type="KEGG" id="fgl:EM308_14585"/>
<dbReference type="InterPro" id="IPR021109">
    <property type="entry name" value="Peptidase_aspartic_dom_sf"/>
</dbReference>
<sequence length="391" mass="44374">MIFALFFTQSFVFGQSKKEQLSIVNSAKLTSKNFYDEIPFSDKLGYFTIQVKIDTSSYEFIFDTGGYNTVTSKIMENSKLLSLMEVEVGSSNKIKSKIKLSKVPLMQVGKAQFEDVGVFNYDFSFSPAINCYTNGGLIGKSVIREVVWQIDYRKSVIRVTDNLANMPNLDKSEKIKIELDKTLNPFLKLMIDGKQERFMLDFGYGGLISLTEKTASSIKPTNILTIEGEGSISANGIVKEKTYAASLKNIKIGKSELKNKVAYYAKSNNYNLLGSELTKYFIVTLNFKDKELILTPYSDTENDFETFGFNINLDSNKIYVSKLFKGLNAQKVGLLLNDEIIKINDKHLSEFSLCDSYFTLNNILSTEKEILLQIKRGEEQKEFRIAKQKLF</sequence>
<feature type="domain" description="PDZ" evidence="1">
    <location>
        <begin position="291"/>
        <end position="352"/>
    </location>
</feature>
<organism evidence="2 3">
    <name type="scientific">Flavobacterium gilvum</name>
    <dbReference type="NCBI Taxonomy" id="1492737"/>
    <lineage>
        <taxon>Bacteria</taxon>
        <taxon>Pseudomonadati</taxon>
        <taxon>Bacteroidota</taxon>
        <taxon>Flavobacteriia</taxon>
        <taxon>Flavobacteriales</taxon>
        <taxon>Flavobacteriaceae</taxon>
        <taxon>Flavobacterium</taxon>
    </lineage>
</organism>
<protein>
    <recommendedName>
        <fullName evidence="1">PDZ domain-containing protein</fullName>
    </recommendedName>
</protein>
<dbReference type="Gene3D" id="2.30.42.10">
    <property type="match status" value="1"/>
</dbReference>
<name>A0AAC9I551_9FLAO</name>
<evidence type="ECO:0000313" key="2">
    <source>
        <dbReference type="EMBL" id="AOW10621.1"/>
    </source>
</evidence>
<dbReference type="AlphaFoldDB" id="A0AAC9I551"/>
<proteinExistence type="predicted"/>
<evidence type="ECO:0000259" key="1">
    <source>
        <dbReference type="PROSITE" id="PS50106"/>
    </source>
</evidence>
<dbReference type="PROSITE" id="PS50106">
    <property type="entry name" value="PDZ"/>
    <property type="match status" value="1"/>
</dbReference>
<dbReference type="SUPFAM" id="SSF50156">
    <property type="entry name" value="PDZ domain-like"/>
    <property type="match status" value="1"/>
</dbReference>
<dbReference type="EMBL" id="CP017479">
    <property type="protein sequence ID" value="AOW10621.1"/>
    <property type="molecule type" value="Genomic_DNA"/>
</dbReference>